<accession>X1KGZ3</accession>
<comment type="caution">
    <text evidence="1">The sequence shown here is derived from an EMBL/GenBank/DDBJ whole genome shotgun (WGS) entry which is preliminary data.</text>
</comment>
<organism evidence="1">
    <name type="scientific">marine sediment metagenome</name>
    <dbReference type="NCBI Taxonomy" id="412755"/>
    <lineage>
        <taxon>unclassified sequences</taxon>
        <taxon>metagenomes</taxon>
        <taxon>ecological metagenomes</taxon>
    </lineage>
</organism>
<name>X1KGZ3_9ZZZZ</name>
<reference evidence="1" key="1">
    <citation type="journal article" date="2014" name="Front. Microbiol.">
        <title>High frequency of phylogenetically diverse reductive dehalogenase-homologous genes in deep subseafloor sedimentary metagenomes.</title>
        <authorList>
            <person name="Kawai M."/>
            <person name="Futagami T."/>
            <person name="Toyoda A."/>
            <person name="Takaki Y."/>
            <person name="Nishi S."/>
            <person name="Hori S."/>
            <person name="Arai W."/>
            <person name="Tsubouchi T."/>
            <person name="Morono Y."/>
            <person name="Uchiyama I."/>
            <person name="Ito T."/>
            <person name="Fujiyama A."/>
            <person name="Inagaki F."/>
            <person name="Takami H."/>
        </authorList>
    </citation>
    <scope>NUCLEOTIDE SEQUENCE</scope>
    <source>
        <strain evidence="1">Expedition CK06-06</strain>
    </source>
</reference>
<feature type="non-terminal residue" evidence="1">
    <location>
        <position position="1"/>
    </location>
</feature>
<protein>
    <submittedName>
        <fullName evidence="1">Uncharacterized protein</fullName>
    </submittedName>
</protein>
<gene>
    <name evidence="1" type="ORF">S03H2_61157</name>
</gene>
<evidence type="ECO:0000313" key="1">
    <source>
        <dbReference type="EMBL" id="GAH81333.1"/>
    </source>
</evidence>
<dbReference type="EMBL" id="BARU01039459">
    <property type="protein sequence ID" value="GAH81333.1"/>
    <property type="molecule type" value="Genomic_DNA"/>
</dbReference>
<sequence>PAAALVQRVLAVAPELDTPEAIIQHVYRLKAGGV</sequence>
<proteinExistence type="predicted"/>
<dbReference type="AlphaFoldDB" id="X1KGZ3"/>